<evidence type="ECO:0000313" key="3">
    <source>
        <dbReference type="Proteomes" id="UP000545493"/>
    </source>
</evidence>
<dbReference type="AlphaFoldDB" id="A0A7X5ZSQ8"/>
<dbReference type="Pfam" id="PF02575">
    <property type="entry name" value="YbaB_DNA_bd"/>
    <property type="match status" value="1"/>
</dbReference>
<gene>
    <name evidence="2" type="ORF">FHU38_004573</name>
</gene>
<accession>A0A7X5ZSQ8</accession>
<dbReference type="InterPro" id="IPR036894">
    <property type="entry name" value="YbaB-like_sf"/>
</dbReference>
<dbReference type="SUPFAM" id="SSF82607">
    <property type="entry name" value="YbaB-like"/>
    <property type="match status" value="1"/>
</dbReference>
<dbReference type="InterPro" id="IPR004401">
    <property type="entry name" value="YbaB/EbfC"/>
</dbReference>
<keyword evidence="2" id="KW-0238">DNA-binding</keyword>
<dbReference type="Proteomes" id="UP000545493">
    <property type="component" value="Unassembled WGS sequence"/>
</dbReference>
<dbReference type="GO" id="GO:0003677">
    <property type="term" value="F:DNA binding"/>
    <property type="evidence" value="ECO:0007669"/>
    <property type="project" value="UniProtKB-KW"/>
</dbReference>
<keyword evidence="3" id="KW-1185">Reference proteome</keyword>
<sequence>MSAEFDQLVAEFEKFQSKIKNVDDRFANLGQLRNEIASLEATATSADRSITVVAGPGGAIKDIQFTEKALGQQPQALSSALLTTIQQAVAEAARKQAGLVDEHLGDDAQLSEQVLQAQAELFGTSVEELRSQHGDGVRRQPAEEEYHDDYSQRTVLSSGADRGTQAPPPSAGGSSAGEEFLQNLFNEEDR</sequence>
<dbReference type="RefSeq" id="WP_167174945.1">
    <property type="nucleotide sequence ID" value="NZ_JAAOYM010000001.1"/>
</dbReference>
<proteinExistence type="predicted"/>
<evidence type="ECO:0000313" key="2">
    <source>
        <dbReference type="EMBL" id="NIJ14229.1"/>
    </source>
</evidence>
<protein>
    <submittedName>
        <fullName evidence="2">DNA-binding protein YbaB</fullName>
    </submittedName>
</protein>
<evidence type="ECO:0000256" key="1">
    <source>
        <dbReference type="SAM" id="MobiDB-lite"/>
    </source>
</evidence>
<feature type="compositionally biased region" description="Basic and acidic residues" evidence="1">
    <location>
        <begin position="129"/>
        <end position="151"/>
    </location>
</feature>
<dbReference type="Gene3D" id="3.30.1310.10">
    <property type="entry name" value="Nucleoid-associated protein YbaB-like domain"/>
    <property type="match status" value="1"/>
</dbReference>
<comment type="caution">
    <text evidence="2">The sequence shown here is derived from an EMBL/GenBank/DDBJ whole genome shotgun (WGS) entry which is preliminary data.</text>
</comment>
<name>A0A7X5ZSQ8_9PSEU</name>
<feature type="region of interest" description="Disordered" evidence="1">
    <location>
        <begin position="129"/>
        <end position="190"/>
    </location>
</feature>
<organism evidence="2 3">
    <name type="scientific">Saccharomonospora amisosensis</name>
    <dbReference type="NCBI Taxonomy" id="1128677"/>
    <lineage>
        <taxon>Bacteria</taxon>
        <taxon>Bacillati</taxon>
        <taxon>Actinomycetota</taxon>
        <taxon>Actinomycetes</taxon>
        <taxon>Pseudonocardiales</taxon>
        <taxon>Pseudonocardiaceae</taxon>
        <taxon>Saccharomonospora</taxon>
    </lineage>
</organism>
<reference evidence="2 3" key="1">
    <citation type="submission" date="2020-03" db="EMBL/GenBank/DDBJ databases">
        <title>Sequencing the genomes of 1000 actinobacteria strains.</title>
        <authorList>
            <person name="Klenk H.-P."/>
        </authorList>
    </citation>
    <scope>NUCLEOTIDE SEQUENCE [LARGE SCALE GENOMIC DNA]</scope>
    <source>
        <strain evidence="2 3">DSM 45685</strain>
    </source>
</reference>
<dbReference type="EMBL" id="JAAOYM010000001">
    <property type="protein sequence ID" value="NIJ14229.1"/>
    <property type="molecule type" value="Genomic_DNA"/>
</dbReference>